<dbReference type="Gene3D" id="1.10.510.10">
    <property type="entry name" value="Transferase(Phosphotransferase) domain 1"/>
    <property type="match status" value="1"/>
</dbReference>
<organism evidence="12">
    <name type="scientific">Triticum aestivum</name>
    <name type="common">Wheat</name>
    <dbReference type="NCBI Taxonomy" id="4565"/>
    <lineage>
        <taxon>Eukaryota</taxon>
        <taxon>Viridiplantae</taxon>
        <taxon>Streptophyta</taxon>
        <taxon>Embryophyta</taxon>
        <taxon>Tracheophyta</taxon>
        <taxon>Spermatophyta</taxon>
        <taxon>Magnoliopsida</taxon>
        <taxon>Liliopsida</taxon>
        <taxon>Poales</taxon>
        <taxon>Poaceae</taxon>
        <taxon>BOP clade</taxon>
        <taxon>Pooideae</taxon>
        <taxon>Triticodae</taxon>
        <taxon>Triticeae</taxon>
        <taxon>Triticinae</taxon>
        <taxon>Triticum</taxon>
    </lineage>
</organism>
<dbReference type="PIRSF" id="PIRSF000654">
    <property type="entry name" value="Integrin-linked_kinase"/>
    <property type="match status" value="1"/>
</dbReference>
<dbReference type="PROSITE" id="PS00108">
    <property type="entry name" value="PROTEIN_KINASE_ST"/>
    <property type="match status" value="1"/>
</dbReference>
<dbReference type="InterPro" id="IPR000719">
    <property type="entry name" value="Prot_kinase_dom"/>
</dbReference>
<dbReference type="PANTHER" id="PTHR45707">
    <property type="entry name" value="C2 CALCIUM/LIPID-BINDING PLANT PHOSPHORIBOSYLTRANSFERASE FAMILY PROTEIN"/>
    <property type="match status" value="1"/>
</dbReference>
<proteinExistence type="inferred from homology"/>
<keyword evidence="6 9" id="KW-0067">ATP-binding</keyword>
<dbReference type="FunFam" id="3.30.200.20:FF:000465">
    <property type="entry name" value="Cysteine-rich receptor-like protein kinase 6"/>
    <property type="match status" value="1"/>
</dbReference>
<feature type="domain" description="Protein kinase" evidence="11">
    <location>
        <begin position="28"/>
        <end position="261"/>
    </location>
</feature>
<keyword evidence="2 10" id="KW-0723">Serine/threonine-protein kinase</keyword>
<keyword evidence="3" id="KW-0808">Transferase</keyword>
<dbReference type="SMART" id="SM00220">
    <property type="entry name" value="S_TKc"/>
    <property type="match status" value="1"/>
</dbReference>
<dbReference type="GO" id="GO:0005524">
    <property type="term" value="F:ATP binding"/>
    <property type="evidence" value="ECO:0007669"/>
    <property type="project" value="UniProtKB-UniRule"/>
</dbReference>
<dbReference type="Gene3D" id="3.30.200.20">
    <property type="entry name" value="Phosphorylase Kinase, domain 1"/>
    <property type="match status" value="1"/>
</dbReference>
<keyword evidence="5" id="KW-0418">Kinase</keyword>
<evidence type="ECO:0000256" key="6">
    <source>
        <dbReference type="ARBA" id="ARBA00022840"/>
    </source>
</evidence>
<comment type="catalytic activity">
    <reaction evidence="7">
        <text>L-threonyl-[protein] + ATP = O-phospho-L-threonyl-[protein] + ADP + H(+)</text>
        <dbReference type="Rhea" id="RHEA:46608"/>
        <dbReference type="Rhea" id="RHEA-COMP:11060"/>
        <dbReference type="Rhea" id="RHEA-COMP:11605"/>
        <dbReference type="ChEBI" id="CHEBI:15378"/>
        <dbReference type="ChEBI" id="CHEBI:30013"/>
        <dbReference type="ChEBI" id="CHEBI:30616"/>
        <dbReference type="ChEBI" id="CHEBI:61977"/>
        <dbReference type="ChEBI" id="CHEBI:456216"/>
        <dbReference type="EC" id="2.7.11.1"/>
    </reaction>
</comment>
<evidence type="ECO:0000256" key="1">
    <source>
        <dbReference type="ARBA" id="ARBA00012513"/>
    </source>
</evidence>
<evidence type="ECO:0000256" key="2">
    <source>
        <dbReference type="ARBA" id="ARBA00022527"/>
    </source>
</evidence>
<dbReference type="GO" id="GO:0004674">
    <property type="term" value="F:protein serine/threonine kinase activity"/>
    <property type="evidence" value="ECO:0007669"/>
    <property type="project" value="UniProtKB-KW"/>
</dbReference>
<accession>A0A3B6CHB7</accession>
<dbReference type="PROSITE" id="PS50011">
    <property type="entry name" value="PROTEIN_KINASE_DOM"/>
    <property type="match status" value="1"/>
</dbReference>
<evidence type="ECO:0000313" key="13">
    <source>
        <dbReference type="Proteomes" id="UP000019116"/>
    </source>
</evidence>
<dbReference type="Proteomes" id="UP000019116">
    <property type="component" value="Chromosome 2B"/>
</dbReference>
<evidence type="ECO:0000256" key="10">
    <source>
        <dbReference type="RuleBase" id="RU000304"/>
    </source>
</evidence>
<dbReference type="OMA" id="SICIGTA"/>
<dbReference type="OrthoDB" id="682106at2759"/>
<evidence type="ECO:0000256" key="9">
    <source>
        <dbReference type="PROSITE-ProRule" id="PRU10141"/>
    </source>
</evidence>
<evidence type="ECO:0000259" key="11">
    <source>
        <dbReference type="PROSITE" id="PS50011"/>
    </source>
</evidence>
<dbReference type="Gramene" id="TraesCS2B02G618000.1">
    <property type="protein sequence ID" value="TraesCS2B02G618000.1"/>
    <property type="gene ID" value="TraesCS2B02G618000"/>
</dbReference>
<evidence type="ECO:0000256" key="3">
    <source>
        <dbReference type="ARBA" id="ARBA00022679"/>
    </source>
</evidence>
<dbReference type="Pfam" id="PF00069">
    <property type="entry name" value="Pkinase"/>
    <property type="match status" value="1"/>
</dbReference>
<reference evidence="12" key="2">
    <citation type="submission" date="2018-10" db="UniProtKB">
        <authorList>
            <consortium name="EnsemblPlants"/>
        </authorList>
    </citation>
    <scope>IDENTIFICATION</scope>
</reference>
<keyword evidence="13" id="KW-1185">Reference proteome</keyword>
<keyword evidence="4 9" id="KW-0547">Nucleotide-binding</keyword>
<dbReference type="EnsemblPlants" id="TraesCS2B02G618000.1">
    <property type="protein sequence ID" value="TraesCS2B02G618000.1"/>
    <property type="gene ID" value="TraesCS2B02G618000"/>
</dbReference>
<dbReference type="PROSITE" id="PS00107">
    <property type="entry name" value="PROTEIN_KINASE_ATP"/>
    <property type="match status" value="1"/>
</dbReference>
<dbReference type="InterPro" id="IPR017441">
    <property type="entry name" value="Protein_kinase_ATP_BS"/>
</dbReference>
<evidence type="ECO:0000256" key="5">
    <source>
        <dbReference type="ARBA" id="ARBA00022777"/>
    </source>
</evidence>
<dbReference type="Gramene" id="TraesCS2B03G1573300.2">
    <property type="protein sequence ID" value="TraesCS2B03G1573300.2.CDS"/>
    <property type="gene ID" value="TraesCS2B03G1573300"/>
</dbReference>
<feature type="binding site" evidence="9">
    <location>
        <position position="56"/>
    </location>
    <ligand>
        <name>ATP</name>
        <dbReference type="ChEBI" id="CHEBI:30616"/>
    </ligand>
</feature>
<evidence type="ECO:0000256" key="8">
    <source>
        <dbReference type="ARBA" id="ARBA00048679"/>
    </source>
</evidence>
<dbReference type="SUPFAM" id="SSF56112">
    <property type="entry name" value="Protein kinase-like (PK-like)"/>
    <property type="match status" value="1"/>
</dbReference>
<protein>
    <recommendedName>
        <fullName evidence="1">non-specific serine/threonine protein kinase</fullName>
        <ecNumber evidence="1">2.7.11.1</ecNumber>
    </recommendedName>
</protein>
<dbReference type="AlphaFoldDB" id="A0A3B6CHB7"/>
<evidence type="ECO:0000256" key="7">
    <source>
        <dbReference type="ARBA" id="ARBA00047899"/>
    </source>
</evidence>
<evidence type="ECO:0000313" key="12">
    <source>
        <dbReference type="EnsemblPlants" id="TraesCS2B02G618000.1"/>
    </source>
</evidence>
<name>A0A3B6CHB7_WHEAT</name>
<dbReference type="EC" id="2.7.11.1" evidence="1"/>
<dbReference type="STRING" id="4565.A0A3B6CHB7"/>
<sequence>MANSLQHILSAVPKAIPYALLEEITDNFSDERMLGQGGFGKVYWGMYNGEEIAVKKLRMIQHLADEPQFNNELLSLVHVQHQNIVKLVGYCYQTKHEVNVYNGRLVVADVIERVLCFEYLSRGSLDEYLSDESCGLDWYERYKIIVGICEGLNFLHNGTKRAVYHLDLKPANILLDENWMPKICDFGLSRLISNSAKSHNAEHCIGTPPFMPPEYIEKGRISDKYDVFSLGVTIIQIIAGRDGHSKYEDMPCQKFAELIRA</sequence>
<dbReference type="PANTHER" id="PTHR45707:SF56">
    <property type="entry name" value="OS11G0608700 PROTEIN"/>
    <property type="match status" value="1"/>
</dbReference>
<dbReference type="InterPro" id="IPR011009">
    <property type="entry name" value="Kinase-like_dom_sf"/>
</dbReference>
<dbReference type="FunFam" id="1.10.510.10:FF:001023">
    <property type="entry name" value="Os07g0541700 protein"/>
    <property type="match status" value="1"/>
</dbReference>
<reference evidence="12" key="1">
    <citation type="submission" date="2018-08" db="EMBL/GenBank/DDBJ databases">
        <authorList>
            <person name="Rossello M."/>
        </authorList>
    </citation>
    <scope>NUCLEOTIDE SEQUENCE [LARGE SCALE GENOMIC DNA]</scope>
    <source>
        <strain evidence="12">cv. Chinese Spring</strain>
    </source>
</reference>
<dbReference type="SMR" id="A0A3B6CHB7"/>
<comment type="catalytic activity">
    <reaction evidence="8">
        <text>L-seryl-[protein] + ATP = O-phospho-L-seryl-[protein] + ADP + H(+)</text>
        <dbReference type="Rhea" id="RHEA:17989"/>
        <dbReference type="Rhea" id="RHEA-COMP:9863"/>
        <dbReference type="Rhea" id="RHEA-COMP:11604"/>
        <dbReference type="ChEBI" id="CHEBI:15378"/>
        <dbReference type="ChEBI" id="CHEBI:29999"/>
        <dbReference type="ChEBI" id="CHEBI:30616"/>
        <dbReference type="ChEBI" id="CHEBI:83421"/>
        <dbReference type="ChEBI" id="CHEBI:456216"/>
        <dbReference type="EC" id="2.7.11.1"/>
    </reaction>
</comment>
<comment type="similarity">
    <text evidence="10">Belongs to the protein kinase superfamily.</text>
</comment>
<dbReference type="InterPro" id="IPR008271">
    <property type="entry name" value="Ser/Thr_kinase_AS"/>
</dbReference>
<evidence type="ECO:0000256" key="4">
    <source>
        <dbReference type="ARBA" id="ARBA00022741"/>
    </source>
</evidence>